<evidence type="ECO:0000313" key="1">
    <source>
        <dbReference type="EMBL" id="KAJ4969169.1"/>
    </source>
</evidence>
<accession>A0A9Q0KEW2</accession>
<evidence type="ECO:0000313" key="2">
    <source>
        <dbReference type="Proteomes" id="UP001141806"/>
    </source>
</evidence>
<name>A0A9Q0KEW2_9MAGN</name>
<comment type="caution">
    <text evidence="1">The sequence shown here is derived from an EMBL/GenBank/DDBJ whole genome shotgun (WGS) entry which is preliminary data.</text>
</comment>
<reference evidence="1" key="1">
    <citation type="journal article" date="2023" name="Plant J.">
        <title>The genome of the king protea, Protea cynaroides.</title>
        <authorList>
            <person name="Chang J."/>
            <person name="Duong T.A."/>
            <person name="Schoeman C."/>
            <person name="Ma X."/>
            <person name="Roodt D."/>
            <person name="Barker N."/>
            <person name="Li Z."/>
            <person name="Van de Peer Y."/>
            <person name="Mizrachi E."/>
        </authorList>
    </citation>
    <scope>NUCLEOTIDE SEQUENCE</scope>
    <source>
        <tissue evidence="1">Young leaves</tissue>
    </source>
</reference>
<dbReference type="EMBL" id="JAMYWD010000006">
    <property type="protein sequence ID" value="KAJ4969169.1"/>
    <property type="molecule type" value="Genomic_DNA"/>
</dbReference>
<keyword evidence="2" id="KW-1185">Reference proteome</keyword>
<dbReference type="AlphaFoldDB" id="A0A9Q0KEW2"/>
<organism evidence="1 2">
    <name type="scientific">Protea cynaroides</name>
    <dbReference type="NCBI Taxonomy" id="273540"/>
    <lineage>
        <taxon>Eukaryota</taxon>
        <taxon>Viridiplantae</taxon>
        <taxon>Streptophyta</taxon>
        <taxon>Embryophyta</taxon>
        <taxon>Tracheophyta</taxon>
        <taxon>Spermatophyta</taxon>
        <taxon>Magnoliopsida</taxon>
        <taxon>Proteales</taxon>
        <taxon>Proteaceae</taxon>
        <taxon>Protea</taxon>
    </lineage>
</organism>
<dbReference type="Proteomes" id="UP001141806">
    <property type="component" value="Unassembled WGS sequence"/>
</dbReference>
<gene>
    <name evidence="1" type="ORF">NE237_015870</name>
</gene>
<protein>
    <submittedName>
        <fullName evidence="1">Uncharacterized protein</fullName>
    </submittedName>
</protein>
<proteinExistence type="predicted"/>
<sequence length="183" mass="19658">MLKLSEQLWSSEMPRPFEVPGQATSVRRGASTFRACLTGIGQAATVGCDALAFGGVELVFFESTRLGLSKRYLAKQPRSGEVPQPSKVASLYFLKSTLLGLPRPVREVLGRAAMVKRGASTFQGIELGHNVLNYPSWPASSCPRGTGQAATVKRDASNFQGVKLGLVFLNLPFLACLDLIEGN</sequence>